<comment type="caution">
    <text evidence="1">The sequence shown here is derived from an EMBL/GenBank/DDBJ whole genome shotgun (WGS) entry which is preliminary data.</text>
</comment>
<evidence type="ECO:0000313" key="1">
    <source>
        <dbReference type="EMBL" id="KAK3696000.1"/>
    </source>
</evidence>
<dbReference type="Proteomes" id="UP001281147">
    <property type="component" value="Unassembled WGS sequence"/>
</dbReference>
<organism evidence="1 2">
    <name type="scientific">Vermiconidia calcicola</name>
    <dbReference type="NCBI Taxonomy" id="1690605"/>
    <lineage>
        <taxon>Eukaryota</taxon>
        <taxon>Fungi</taxon>
        <taxon>Dikarya</taxon>
        <taxon>Ascomycota</taxon>
        <taxon>Pezizomycotina</taxon>
        <taxon>Dothideomycetes</taxon>
        <taxon>Dothideomycetidae</taxon>
        <taxon>Mycosphaerellales</taxon>
        <taxon>Extremaceae</taxon>
        <taxon>Vermiconidia</taxon>
    </lineage>
</organism>
<dbReference type="EMBL" id="JAUTXU010000249">
    <property type="protein sequence ID" value="KAK3696000.1"/>
    <property type="molecule type" value="Genomic_DNA"/>
</dbReference>
<name>A0ACC3MHK2_9PEZI</name>
<evidence type="ECO:0000313" key="2">
    <source>
        <dbReference type="Proteomes" id="UP001281147"/>
    </source>
</evidence>
<gene>
    <name evidence="1" type="ORF">LTR37_018218</name>
</gene>
<reference evidence="1" key="1">
    <citation type="submission" date="2023-07" db="EMBL/GenBank/DDBJ databases">
        <title>Black Yeasts Isolated from many extreme environments.</title>
        <authorList>
            <person name="Coleine C."/>
            <person name="Stajich J.E."/>
            <person name="Selbmann L."/>
        </authorList>
    </citation>
    <scope>NUCLEOTIDE SEQUENCE</scope>
    <source>
        <strain evidence="1">CCFEE 5714</strain>
    </source>
</reference>
<sequence>MATGPQQTNMDCEAGKRPDKTTEANGETEDELDQCCGHPGRYPIYTRVVDAITWGGAILALLLALFLFDEGSSALQVFLLAYFGAAMQCLASCVLEHSATDAWVRPWRRCIMFYGTACFITSFWPV</sequence>
<keyword evidence="2" id="KW-1185">Reference proteome</keyword>
<accession>A0ACC3MHK2</accession>
<proteinExistence type="predicted"/>
<protein>
    <submittedName>
        <fullName evidence="1">Uncharacterized protein</fullName>
    </submittedName>
</protein>